<protein>
    <recommendedName>
        <fullName evidence="9">BED-type domain-containing protein</fullName>
    </recommendedName>
</protein>
<keyword evidence="11" id="KW-1185">Reference proteome</keyword>
<feature type="domain" description="BED-type" evidence="9">
    <location>
        <begin position="8"/>
        <end position="45"/>
    </location>
</feature>
<evidence type="ECO:0000256" key="6">
    <source>
        <dbReference type="ARBA" id="ARBA00023163"/>
    </source>
</evidence>
<dbReference type="PANTHER" id="PTHR46481">
    <property type="entry name" value="ZINC FINGER BED DOMAIN-CONTAINING PROTEIN 4"/>
    <property type="match status" value="1"/>
</dbReference>
<keyword evidence="7" id="KW-0539">Nucleus</keyword>
<accession>A0ABV0YJ01</accession>
<evidence type="ECO:0000256" key="5">
    <source>
        <dbReference type="ARBA" id="ARBA00023015"/>
    </source>
</evidence>
<keyword evidence="3 8" id="KW-0863">Zinc-finger</keyword>
<dbReference type="InterPro" id="IPR052035">
    <property type="entry name" value="ZnF_BED_domain_contain"/>
</dbReference>
<proteinExistence type="predicted"/>
<dbReference type="SMART" id="SM00614">
    <property type="entry name" value="ZnF_BED"/>
    <property type="match status" value="1"/>
</dbReference>
<dbReference type="PANTHER" id="PTHR46481:SF10">
    <property type="entry name" value="ZINC FINGER BED DOMAIN-CONTAINING PROTEIN 39"/>
    <property type="match status" value="1"/>
</dbReference>
<keyword evidence="4" id="KW-0862">Zinc</keyword>
<dbReference type="PROSITE" id="PS50808">
    <property type="entry name" value="ZF_BED"/>
    <property type="match status" value="1"/>
</dbReference>
<evidence type="ECO:0000313" key="11">
    <source>
        <dbReference type="Proteomes" id="UP001469553"/>
    </source>
</evidence>
<evidence type="ECO:0000256" key="8">
    <source>
        <dbReference type="PROSITE-ProRule" id="PRU00027"/>
    </source>
</evidence>
<dbReference type="Pfam" id="PF02892">
    <property type="entry name" value="zf-BED"/>
    <property type="match status" value="1"/>
</dbReference>
<evidence type="ECO:0000259" key="9">
    <source>
        <dbReference type="PROSITE" id="PS50808"/>
    </source>
</evidence>
<evidence type="ECO:0000256" key="1">
    <source>
        <dbReference type="ARBA" id="ARBA00004123"/>
    </source>
</evidence>
<dbReference type="SUPFAM" id="SSF57667">
    <property type="entry name" value="beta-beta-alpha zinc fingers"/>
    <property type="match status" value="1"/>
</dbReference>
<organism evidence="10 11">
    <name type="scientific">Ameca splendens</name>
    <dbReference type="NCBI Taxonomy" id="208324"/>
    <lineage>
        <taxon>Eukaryota</taxon>
        <taxon>Metazoa</taxon>
        <taxon>Chordata</taxon>
        <taxon>Craniata</taxon>
        <taxon>Vertebrata</taxon>
        <taxon>Euteleostomi</taxon>
        <taxon>Actinopterygii</taxon>
        <taxon>Neopterygii</taxon>
        <taxon>Teleostei</taxon>
        <taxon>Neoteleostei</taxon>
        <taxon>Acanthomorphata</taxon>
        <taxon>Ovalentaria</taxon>
        <taxon>Atherinomorphae</taxon>
        <taxon>Cyprinodontiformes</taxon>
        <taxon>Goodeidae</taxon>
        <taxon>Ameca</taxon>
    </lineage>
</organism>
<evidence type="ECO:0000256" key="2">
    <source>
        <dbReference type="ARBA" id="ARBA00022723"/>
    </source>
</evidence>
<reference evidence="10 11" key="1">
    <citation type="submission" date="2021-06" db="EMBL/GenBank/DDBJ databases">
        <authorList>
            <person name="Palmer J.M."/>
        </authorList>
    </citation>
    <scope>NUCLEOTIDE SEQUENCE [LARGE SCALE GENOMIC DNA]</scope>
    <source>
        <strain evidence="10 11">AS_MEX2019</strain>
        <tissue evidence="10">Muscle</tissue>
    </source>
</reference>
<dbReference type="EMBL" id="JAHRIP010034451">
    <property type="protein sequence ID" value="MEQ2293802.1"/>
    <property type="molecule type" value="Genomic_DNA"/>
</dbReference>
<dbReference type="SUPFAM" id="SSF140996">
    <property type="entry name" value="Hermes dimerisation domain"/>
    <property type="match status" value="1"/>
</dbReference>
<evidence type="ECO:0000256" key="7">
    <source>
        <dbReference type="ARBA" id="ARBA00023242"/>
    </source>
</evidence>
<evidence type="ECO:0000256" key="4">
    <source>
        <dbReference type="ARBA" id="ARBA00022833"/>
    </source>
</evidence>
<dbReference type="Proteomes" id="UP001469553">
    <property type="component" value="Unassembled WGS sequence"/>
</dbReference>
<dbReference type="InterPro" id="IPR036236">
    <property type="entry name" value="Znf_C2H2_sf"/>
</dbReference>
<comment type="subcellular location">
    <subcellularLocation>
        <location evidence="1">Nucleus</location>
    </subcellularLocation>
</comment>
<keyword evidence="5" id="KW-0805">Transcription regulation</keyword>
<comment type="caution">
    <text evidence="10">The sequence shown here is derived from an EMBL/GenBank/DDBJ whole genome shotgun (WGS) entry which is preliminary data.</text>
</comment>
<dbReference type="Gene3D" id="1.10.10.1070">
    <property type="entry name" value="Zinc finger, BED domain-containing"/>
    <property type="match status" value="1"/>
</dbReference>
<evidence type="ECO:0000313" key="10">
    <source>
        <dbReference type="EMBL" id="MEQ2293802.1"/>
    </source>
</evidence>
<gene>
    <name evidence="10" type="ORF">AMECASPLE_037289</name>
</gene>
<keyword evidence="6" id="KW-0804">Transcription</keyword>
<keyword evidence="2" id="KW-0479">Metal-binding</keyword>
<sequence>MEQPQAKRKVSAVWDHFDLINKVKCRICLTVLSYLNKSTSSMLRHDNEVPNTPRINSASSKQMLDGALLNFILKDCQPLSIVESEGFRELVQVLQPSYVLPTRKEERERVKMEVQQNVAIIFGNILTSKWAGRPKVPQLMPHRRCKDIWQRAILPGPRIL</sequence>
<dbReference type="InterPro" id="IPR003656">
    <property type="entry name" value="Znf_BED"/>
</dbReference>
<evidence type="ECO:0000256" key="3">
    <source>
        <dbReference type="ARBA" id="ARBA00022771"/>
    </source>
</evidence>
<name>A0ABV0YJ01_9TELE</name>